<evidence type="ECO:0000256" key="3">
    <source>
        <dbReference type="ARBA" id="ARBA00023172"/>
    </source>
</evidence>
<dbReference type="Proteomes" id="UP000095673">
    <property type="component" value="Unassembled WGS sequence"/>
</dbReference>
<evidence type="ECO:0000256" key="4">
    <source>
        <dbReference type="PIRSR" id="PIRSR606118-50"/>
    </source>
</evidence>
<dbReference type="InterPro" id="IPR006119">
    <property type="entry name" value="Resolv_N"/>
</dbReference>
<dbReference type="PROSITE" id="PS00397">
    <property type="entry name" value="RECOMBINASES_1"/>
    <property type="match status" value="1"/>
</dbReference>
<keyword evidence="3" id="KW-0233">DNA recombination</keyword>
<keyword evidence="1" id="KW-0229">DNA integration</keyword>
<dbReference type="CDD" id="cd03768">
    <property type="entry name" value="SR_ResInv"/>
    <property type="match status" value="1"/>
</dbReference>
<dbReference type="PANTHER" id="PTHR30461">
    <property type="entry name" value="DNA-INVERTASE FROM LAMBDOID PROPHAGE"/>
    <property type="match status" value="1"/>
</dbReference>
<evidence type="ECO:0000256" key="1">
    <source>
        <dbReference type="ARBA" id="ARBA00022908"/>
    </source>
</evidence>
<evidence type="ECO:0000259" key="6">
    <source>
        <dbReference type="PROSITE" id="PS51736"/>
    </source>
</evidence>
<dbReference type="InterPro" id="IPR036162">
    <property type="entry name" value="Resolvase-like_N_sf"/>
</dbReference>
<name>A0A173VWC2_9FIRM</name>
<dbReference type="PROSITE" id="PS00398">
    <property type="entry name" value="RECOMBINASES_2"/>
    <property type="match status" value="1"/>
</dbReference>
<evidence type="ECO:0000313" key="7">
    <source>
        <dbReference type="EMBL" id="CUN30258.1"/>
    </source>
</evidence>
<feature type="active site" description="O-(5'-phospho-DNA)-serine intermediate" evidence="4 5">
    <location>
        <position position="9"/>
    </location>
</feature>
<dbReference type="Pfam" id="PF00239">
    <property type="entry name" value="Resolvase"/>
    <property type="match status" value="1"/>
</dbReference>
<feature type="domain" description="Resolvase/invertase-type recombinase catalytic" evidence="6">
    <location>
        <begin position="1"/>
        <end position="146"/>
    </location>
</feature>
<proteinExistence type="predicted"/>
<evidence type="ECO:0000256" key="5">
    <source>
        <dbReference type="PROSITE-ProRule" id="PRU10137"/>
    </source>
</evidence>
<dbReference type="InterPro" id="IPR006118">
    <property type="entry name" value="Recombinase_CS"/>
</dbReference>
<sequence>MEFGYARVSTSHQNTDRQIEALLEYGIPERNIIVDKQSGKDFERVGYLALKNTMLRAGDTLVIKELDRLGRNKQMIKEELEWLKAHEIRVKILNVPTSLMECDGQDWILEMVSNILIEVMASIAEEERLKNHQRQSEGIQAAKNRGVVFGRPTVRKPENYEAVMEKVASGDMKAVEAMREMGIKKTTFYKLKKIYPMEVTA</sequence>
<dbReference type="SMART" id="SM00857">
    <property type="entry name" value="Resolvase"/>
    <property type="match status" value="1"/>
</dbReference>
<dbReference type="RefSeq" id="WP_055238854.1">
    <property type="nucleotide sequence ID" value="NZ_CYXM01000034.1"/>
</dbReference>
<dbReference type="SUPFAM" id="SSF53041">
    <property type="entry name" value="Resolvase-like"/>
    <property type="match status" value="1"/>
</dbReference>
<dbReference type="PANTHER" id="PTHR30461:SF2">
    <property type="entry name" value="SERINE RECOMBINASE PINE-RELATED"/>
    <property type="match status" value="1"/>
</dbReference>
<keyword evidence="2" id="KW-0238">DNA-binding</keyword>
<evidence type="ECO:0000256" key="2">
    <source>
        <dbReference type="ARBA" id="ARBA00023125"/>
    </source>
</evidence>
<evidence type="ECO:0000313" key="8">
    <source>
        <dbReference type="Proteomes" id="UP000095673"/>
    </source>
</evidence>
<dbReference type="PROSITE" id="PS51736">
    <property type="entry name" value="RECOMBINASES_3"/>
    <property type="match status" value="1"/>
</dbReference>
<organism evidence="7 8">
    <name type="scientific">Agathobacter rectalis</name>
    <dbReference type="NCBI Taxonomy" id="39491"/>
    <lineage>
        <taxon>Bacteria</taxon>
        <taxon>Bacillati</taxon>
        <taxon>Bacillota</taxon>
        <taxon>Clostridia</taxon>
        <taxon>Lachnospirales</taxon>
        <taxon>Lachnospiraceae</taxon>
        <taxon>Agathobacter</taxon>
    </lineage>
</organism>
<dbReference type="GO" id="GO:0015074">
    <property type="term" value="P:DNA integration"/>
    <property type="evidence" value="ECO:0007669"/>
    <property type="project" value="UniProtKB-KW"/>
</dbReference>
<dbReference type="OrthoDB" id="9797501at2"/>
<dbReference type="GO" id="GO:0003677">
    <property type="term" value="F:DNA binding"/>
    <property type="evidence" value="ECO:0007669"/>
    <property type="project" value="UniProtKB-KW"/>
</dbReference>
<dbReference type="AlphaFoldDB" id="A0A173VWC2"/>
<accession>A0A173VWC2</accession>
<dbReference type="InterPro" id="IPR050639">
    <property type="entry name" value="SSR_resolvase"/>
</dbReference>
<reference evidence="7 8" key="1">
    <citation type="submission" date="2015-09" db="EMBL/GenBank/DDBJ databases">
        <authorList>
            <consortium name="Pathogen Informatics"/>
        </authorList>
    </citation>
    <scope>NUCLEOTIDE SEQUENCE [LARGE SCALE GENOMIC DNA]</scope>
    <source>
        <strain evidence="7 8">2789STDY5834968</strain>
    </source>
</reference>
<dbReference type="Gene3D" id="3.40.50.1390">
    <property type="entry name" value="Resolvase, N-terminal catalytic domain"/>
    <property type="match status" value="1"/>
</dbReference>
<dbReference type="EMBL" id="CYXM01000034">
    <property type="protein sequence ID" value="CUN30258.1"/>
    <property type="molecule type" value="Genomic_DNA"/>
</dbReference>
<protein>
    <submittedName>
        <fullName evidence="7">Putative transposon Tn552 DNA-invertase bin3</fullName>
    </submittedName>
</protein>
<dbReference type="GO" id="GO:0000150">
    <property type="term" value="F:DNA strand exchange activity"/>
    <property type="evidence" value="ECO:0007669"/>
    <property type="project" value="InterPro"/>
</dbReference>
<gene>
    <name evidence="7" type="primary">bin3_2</name>
    <name evidence="7" type="ORF">ERS852580_03518</name>
</gene>